<dbReference type="GO" id="GO:0020037">
    <property type="term" value="F:heme binding"/>
    <property type="evidence" value="ECO:0007669"/>
    <property type="project" value="InterPro"/>
</dbReference>
<dbReference type="GO" id="GO:0052621">
    <property type="term" value="F:diguanylate cyclase activity"/>
    <property type="evidence" value="ECO:0007669"/>
    <property type="project" value="TreeGrafter"/>
</dbReference>
<gene>
    <name evidence="5" type="ORF">MNBD_ALPHA03-305</name>
</gene>
<dbReference type="InterPro" id="IPR029787">
    <property type="entry name" value="Nucleotide_cyclase"/>
</dbReference>
<dbReference type="Gene3D" id="1.10.490.10">
    <property type="entry name" value="Globins"/>
    <property type="match status" value="1"/>
</dbReference>
<feature type="domain" description="GGDEF" evidence="4">
    <location>
        <begin position="232"/>
        <end position="356"/>
    </location>
</feature>
<dbReference type="SMART" id="SM00267">
    <property type="entry name" value="GGDEF"/>
    <property type="match status" value="1"/>
</dbReference>
<dbReference type="SUPFAM" id="SSF46458">
    <property type="entry name" value="Globin-like"/>
    <property type="match status" value="1"/>
</dbReference>
<dbReference type="EMBL" id="UOFW01000227">
    <property type="protein sequence ID" value="VAX07910.1"/>
    <property type="molecule type" value="Genomic_DNA"/>
</dbReference>
<dbReference type="FunFam" id="3.30.70.270:FF:000001">
    <property type="entry name" value="Diguanylate cyclase domain protein"/>
    <property type="match status" value="1"/>
</dbReference>
<feature type="coiled-coil region" evidence="3">
    <location>
        <begin position="170"/>
        <end position="204"/>
    </location>
</feature>
<dbReference type="Gene3D" id="3.30.70.270">
    <property type="match status" value="1"/>
</dbReference>
<dbReference type="AlphaFoldDB" id="A0A3B1BC01"/>
<dbReference type="PANTHER" id="PTHR45138">
    <property type="entry name" value="REGULATORY COMPONENTS OF SENSORY TRANSDUCTION SYSTEM"/>
    <property type="match status" value="1"/>
</dbReference>
<dbReference type="InterPro" id="IPR044398">
    <property type="entry name" value="Globin-sensor_dom"/>
</dbReference>
<dbReference type="InterPro" id="IPR000160">
    <property type="entry name" value="GGDEF_dom"/>
</dbReference>
<dbReference type="CDD" id="cd01949">
    <property type="entry name" value="GGDEF"/>
    <property type="match status" value="1"/>
</dbReference>
<dbReference type="PROSITE" id="PS50887">
    <property type="entry name" value="GGDEF"/>
    <property type="match status" value="1"/>
</dbReference>
<evidence type="ECO:0000259" key="4">
    <source>
        <dbReference type="PROSITE" id="PS50887"/>
    </source>
</evidence>
<sequence length="356" mass="41147">MMRTDQTLLEQMKISDVDIINRMDVLALSKEELQILSSHQKIIDDNIDIIVEEFYEKQIEIEEISLVIGDADTLLRLRNAQRRYVIDLFSGYYDREYVNNRLRIGMIHKRIGVDPRLYLSAIRTLKNIVNTVLKRNIKANSILEMTLDALDKLIYFDTTLVFDAYIDSLVREVESAKRKTEAYAEGLEEKVAERTKQLEEQAKTDSLTGIYNQRAMHEILRRELSVSHRRQTVLSFVYFDIDNFKAINDKLGHIEGDDVLKYIGKIMKKIVREVDVPCRYGGDEFCLILPDCANEDAEIICQRLIEAFNEVYPEYTLSIGISEASPLKHVDSMELINIADGKMYLAKKETGSNICN</sequence>
<dbReference type="PANTHER" id="PTHR45138:SF9">
    <property type="entry name" value="DIGUANYLATE CYCLASE DGCM-RELATED"/>
    <property type="match status" value="1"/>
</dbReference>
<keyword evidence="5" id="KW-0418">Kinase</keyword>
<accession>A0A3B1BC01</accession>
<protein>
    <recommendedName>
        <fullName evidence="1">Diguanylate cyclase DosC</fullName>
    </recommendedName>
    <alternativeName>
        <fullName evidence="2">Direct oxygen-sensing cyclase</fullName>
    </alternativeName>
</protein>
<evidence type="ECO:0000313" key="5">
    <source>
        <dbReference type="EMBL" id="VAX07910.1"/>
    </source>
</evidence>
<dbReference type="InterPro" id="IPR050469">
    <property type="entry name" value="Diguanylate_Cyclase"/>
</dbReference>
<dbReference type="GO" id="GO:0019825">
    <property type="term" value="F:oxygen binding"/>
    <property type="evidence" value="ECO:0007669"/>
    <property type="project" value="InterPro"/>
</dbReference>
<dbReference type="Pfam" id="PF00990">
    <property type="entry name" value="GGDEF"/>
    <property type="match status" value="1"/>
</dbReference>
<keyword evidence="3" id="KW-0175">Coiled coil</keyword>
<dbReference type="Pfam" id="PF11563">
    <property type="entry name" value="Protoglobin"/>
    <property type="match status" value="1"/>
</dbReference>
<dbReference type="SUPFAM" id="SSF55073">
    <property type="entry name" value="Nucleotide cyclase"/>
    <property type="match status" value="1"/>
</dbReference>
<dbReference type="NCBIfam" id="TIGR00254">
    <property type="entry name" value="GGDEF"/>
    <property type="match status" value="1"/>
</dbReference>
<evidence type="ECO:0000256" key="3">
    <source>
        <dbReference type="SAM" id="Coils"/>
    </source>
</evidence>
<reference evidence="5" key="1">
    <citation type="submission" date="2018-06" db="EMBL/GenBank/DDBJ databases">
        <authorList>
            <person name="Zhirakovskaya E."/>
        </authorList>
    </citation>
    <scope>NUCLEOTIDE SEQUENCE</scope>
</reference>
<dbReference type="InterPro" id="IPR012292">
    <property type="entry name" value="Globin/Proto"/>
</dbReference>
<organism evidence="5">
    <name type="scientific">hydrothermal vent metagenome</name>
    <dbReference type="NCBI Taxonomy" id="652676"/>
    <lineage>
        <taxon>unclassified sequences</taxon>
        <taxon>metagenomes</taxon>
        <taxon>ecological metagenomes</taxon>
    </lineage>
</organism>
<keyword evidence="5" id="KW-0808">Transferase</keyword>
<dbReference type="InterPro" id="IPR009050">
    <property type="entry name" value="Globin-like_sf"/>
</dbReference>
<evidence type="ECO:0000256" key="1">
    <source>
        <dbReference type="ARBA" id="ARBA00015125"/>
    </source>
</evidence>
<evidence type="ECO:0000256" key="2">
    <source>
        <dbReference type="ARBA" id="ARBA00029839"/>
    </source>
</evidence>
<name>A0A3B1BC01_9ZZZZ</name>
<proteinExistence type="predicted"/>
<dbReference type="GO" id="GO:0016301">
    <property type="term" value="F:kinase activity"/>
    <property type="evidence" value="ECO:0007669"/>
    <property type="project" value="UniProtKB-KW"/>
</dbReference>
<dbReference type="InterPro" id="IPR043128">
    <property type="entry name" value="Rev_trsase/Diguanyl_cyclase"/>
</dbReference>